<reference evidence="2 3" key="1">
    <citation type="journal article" date="2018" name="New Phytol.">
        <title>Phylogenomics of Endogonaceae and evolution of mycorrhizas within Mucoromycota.</title>
        <authorList>
            <person name="Chang Y."/>
            <person name="Desiro A."/>
            <person name="Na H."/>
            <person name="Sandor L."/>
            <person name="Lipzen A."/>
            <person name="Clum A."/>
            <person name="Barry K."/>
            <person name="Grigoriev I.V."/>
            <person name="Martin F.M."/>
            <person name="Stajich J.E."/>
            <person name="Smith M.E."/>
            <person name="Bonito G."/>
            <person name="Spatafora J.W."/>
        </authorList>
    </citation>
    <scope>NUCLEOTIDE SEQUENCE [LARGE SCALE GENOMIC DNA]</scope>
    <source>
        <strain evidence="2 3">GMNB39</strain>
    </source>
</reference>
<proteinExistence type="predicted"/>
<accession>A0A433CWD4</accession>
<feature type="region of interest" description="Disordered" evidence="1">
    <location>
        <begin position="214"/>
        <end position="249"/>
    </location>
</feature>
<dbReference type="AlphaFoldDB" id="A0A433CWD4"/>
<evidence type="ECO:0000313" key="2">
    <source>
        <dbReference type="EMBL" id="RUP42896.1"/>
    </source>
</evidence>
<evidence type="ECO:0000256" key="1">
    <source>
        <dbReference type="SAM" id="MobiDB-lite"/>
    </source>
</evidence>
<sequence length="249" mass="26816">MKKYGAGLGSPPSLFVGFSSSIPKEQYYAQLCPTLKMFNSPLPSRARLSPPWPLPREPGAHSQHALLQVHPTSRLRDRLLHRHRLLLRPSRHPDALPGTQAPCPIQSRRLPSGSPSPSPSSPTSPPLSPSSISPTAPTTSGSSASTSATASWFVALLQHSCTPSSPSYGTRSRWRYGVVCRRSVSPTHSTTMISTFATNSNMCKDVFVLEESGKAMPRSGKEPITDSQKATPLPTSASSPLETIIVARR</sequence>
<feature type="compositionally biased region" description="Low complexity" evidence="1">
    <location>
        <begin position="129"/>
        <end position="144"/>
    </location>
</feature>
<feature type="region of interest" description="Disordered" evidence="1">
    <location>
        <begin position="88"/>
        <end position="144"/>
    </location>
</feature>
<dbReference type="EMBL" id="RBNI01012173">
    <property type="protein sequence ID" value="RUP42896.1"/>
    <property type="molecule type" value="Genomic_DNA"/>
</dbReference>
<evidence type="ECO:0000313" key="3">
    <source>
        <dbReference type="Proteomes" id="UP000268093"/>
    </source>
</evidence>
<organism evidence="2 3">
    <name type="scientific">Jimgerdemannia flammicorona</name>
    <dbReference type="NCBI Taxonomy" id="994334"/>
    <lineage>
        <taxon>Eukaryota</taxon>
        <taxon>Fungi</taxon>
        <taxon>Fungi incertae sedis</taxon>
        <taxon>Mucoromycota</taxon>
        <taxon>Mucoromycotina</taxon>
        <taxon>Endogonomycetes</taxon>
        <taxon>Endogonales</taxon>
        <taxon>Endogonaceae</taxon>
        <taxon>Jimgerdemannia</taxon>
    </lineage>
</organism>
<name>A0A433CWD4_9FUNG</name>
<dbReference type="Proteomes" id="UP000268093">
    <property type="component" value="Unassembled WGS sequence"/>
</dbReference>
<feature type="compositionally biased region" description="Polar residues" evidence="1">
    <location>
        <begin position="225"/>
        <end position="241"/>
    </location>
</feature>
<protein>
    <submittedName>
        <fullName evidence="2">Uncharacterized protein</fullName>
    </submittedName>
</protein>
<feature type="compositionally biased region" description="Pro residues" evidence="1">
    <location>
        <begin position="114"/>
        <end position="128"/>
    </location>
</feature>
<comment type="caution">
    <text evidence="2">The sequence shown here is derived from an EMBL/GenBank/DDBJ whole genome shotgun (WGS) entry which is preliminary data.</text>
</comment>
<keyword evidence="3" id="KW-1185">Reference proteome</keyword>
<gene>
    <name evidence="2" type="ORF">BC936DRAFT_137931</name>
</gene>